<dbReference type="PIRSF" id="PIRSF006060">
    <property type="entry name" value="AA_transporter"/>
    <property type="match status" value="1"/>
</dbReference>
<name>A0A5R9J7D8_9PROT</name>
<protein>
    <submittedName>
        <fullName evidence="7">Amino acid permease</fullName>
    </submittedName>
</protein>
<accession>A0A5R9J7D8</accession>
<evidence type="ECO:0000256" key="6">
    <source>
        <dbReference type="SAM" id="Phobius"/>
    </source>
</evidence>
<keyword evidence="5 6" id="KW-0472">Membrane</keyword>
<gene>
    <name evidence="7" type="ORF">FE263_12245</name>
</gene>
<evidence type="ECO:0000256" key="4">
    <source>
        <dbReference type="ARBA" id="ARBA00022989"/>
    </source>
</evidence>
<organism evidence="7 8">
    <name type="scientific">Lichenicoccus roseus</name>
    <dbReference type="NCBI Taxonomy" id="2683649"/>
    <lineage>
        <taxon>Bacteria</taxon>
        <taxon>Pseudomonadati</taxon>
        <taxon>Pseudomonadota</taxon>
        <taxon>Alphaproteobacteria</taxon>
        <taxon>Acetobacterales</taxon>
        <taxon>Acetobacteraceae</taxon>
        <taxon>Lichenicoccus</taxon>
    </lineage>
</organism>
<evidence type="ECO:0000313" key="7">
    <source>
        <dbReference type="EMBL" id="TLU72889.1"/>
    </source>
</evidence>
<proteinExistence type="predicted"/>
<dbReference type="PANTHER" id="PTHR43243:SF4">
    <property type="entry name" value="CATIONIC AMINO ACID TRANSPORTER 4"/>
    <property type="match status" value="1"/>
</dbReference>
<evidence type="ECO:0000256" key="2">
    <source>
        <dbReference type="ARBA" id="ARBA00022448"/>
    </source>
</evidence>
<keyword evidence="8" id="KW-1185">Reference proteome</keyword>
<feature type="transmembrane region" description="Helical" evidence="6">
    <location>
        <begin position="430"/>
        <end position="455"/>
    </location>
</feature>
<comment type="caution">
    <text evidence="7">The sequence shown here is derived from an EMBL/GenBank/DDBJ whole genome shotgun (WGS) entry which is preliminary data.</text>
</comment>
<dbReference type="Pfam" id="PF13520">
    <property type="entry name" value="AA_permease_2"/>
    <property type="match status" value="1"/>
</dbReference>
<feature type="transmembrane region" description="Helical" evidence="6">
    <location>
        <begin position="155"/>
        <end position="180"/>
    </location>
</feature>
<dbReference type="InterPro" id="IPR002293">
    <property type="entry name" value="AA/rel_permease1"/>
</dbReference>
<keyword evidence="2" id="KW-0813">Transport</keyword>
<feature type="transmembrane region" description="Helical" evidence="6">
    <location>
        <begin position="26"/>
        <end position="44"/>
    </location>
</feature>
<evidence type="ECO:0000313" key="8">
    <source>
        <dbReference type="Proteomes" id="UP000305654"/>
    </source>
</evidence>
<feature type="transmembrane region" description="Helical" evidence="6">
    <location>
        <begin position="268"/>
        <end position="294"/>
    </location>
</feature>
<dbReference type="RefSeq" id="WP_138326349.1">
    <property type="nucleotide sequence ID" value="NZ_VCDI01000003.1"/>
</dbReference>
<feature type="transmembrane region" description="Helical" evidence="6">
    <location>
        <begin position="56"/>
        <end position="76"/>
    </location>
</feature>
<feature type="transmembrane region" description="Helical" evidence="6">
    <location>
        <begin position="192"/>
        <end position="215"/>
    </location>
</feature>
<evidence type="ECO:0000256" key="3">
    <source>
        <dbReference type="ARBA" id="ARBA00022692"/>
    </source>
</evidence>
<dbReference type="OrthoDB" id="9804700at2"/>
<feature type="transmembrane region" description="Helical" evidence="6">
    <location>
        <begin position="467"/>
        <end position="486"/>
    </location>
</feature>
<dbReference type="GO" id="GO:0015171">
    <property type="term" value="F:amino acid transmembrane transporter activity"/>
    <property type="evidence" value="ECO:0007669"/>
    <property type="project" value="TreeGrafter"/>
</dbReference>
<feature type="transmembrane region" description="Helical" evidence="6">
    <location>
        <begin position="391"/>
        <end position="409"/>
    </location>
</feature>
<dbReference type="PANTHER" id="PTHR43243">
    <property type="entry name" value="INNER MEMBRANE TRANSPORTER YGJI-RELATED"/>
    <property type="match status" value="1"/>
</dbReference>
<dbReference type="AlphaFoldDB" id="A0A5R9J7D8"/>
<dbReference type="GO" id="GO:0016020">
    <property type="term" value="C:membrane"/>
    <property type="evidence" value="ECO:0007669"/>
    <property type="project" value="UniProtKB-SubCell"/>
</dbReference>
<dbReference type="EMBL" id="VCDI01000003">
    <property type="protein sequence ID" value="TLU72889.1"/>
    <property type="molecule type" value="Genomic_DNA"/>
</dbReference>
<feature type="transmembrane region" description="Helical" evidence="6">
    <location>
        <begin position="366"/>
        <end position="385"/>
    </location>
</feature>
<evidence type="ECO:0000256" key="5">
    <source>
        <dbReference type="ARBA" id="ARBA00023136"/>
    </source>
</evidence>
<feature type="transmembrane region" description="Helical" evidence="6">
    <location>
        <begin position="235"/>
        <end position="256"/>
    </location>
</feature>
<feature type="transmembrane region" description="Helical" evidence="6">
    <location>
        <begin position="314"/>
        <end position="337"/>
    </location>
</feature>
<keyword evidence="4 6" id="KW-1133">Transmembrane helix</keyword>
<dbReference type="Proteomes" id="UP000305654">
    <property type="component" value="Unassembled WGS sequence"/>
</dbReference>
<sequence length="501" mass="52662">MMLRKPTAHIEAEIASHGLKRTLGPLNLTMLGVGSTIGAGIYVMTGSAAANYAGPAVLISFLIAGLACVFTALSYGELASVMPVSGSAYTYAYAAVGEVFAWTTGWLLLLEYGISTAAVAAGFSGYATSLLHDFGVDVPAWLHTPMLLTSHDGPLTTLVMGGGLDLVAAFASLLVTAILVIGVTESATVNTVIVFIKVSVLVIFVALGISSVHPANWTPFIPPSQGGFRFGVPGVFRAASVIFFAYVGFEAVSCAAAEARNPKRDVPIGILTSLAICTVTYLCVAAVLTGIVPYQKLGVADPLAIAVDAMHQPWLALLIKVGAVTGLCSVMLVLLYGQSRIFYTMSRDGLLPRAFNTLHPRFRTPWIGTIIVGVASATAAATLPIDIISDLVSLGTTVAFGIVSFTVIWQRNARPDLAPPFRVPLGALRIRGVWIGIVPALGILFCVVMAAPLLIDLVSELFNGNPVPALLLLGYVVLGAACYLFYGMRHSALGREVRLRR</sequence>
<feature type="transmembrane region" description="Helical" evidence="6">
    <location>
        <begin position="88"/>
        <end position="110"/>
    </location>
</feature>
<evidence type="ECO:0000256" key="1">
    <source>
        <dbReference type="ARBA" id="ARBA00004141"/>
    </source>
</evidence>
<reference evidence="7 8" key="1">
    <citation type="submission" date="2019-05" db="EMBL/GenBank/DDBJ databases">
        <authorList>
            <person name="Pankratov T."/>
            <person name="Grouzdev D."/>
        </authorList>
    </citation>
    <scope>NUCLEOTIDE SEQUENCE [LARGE SCALE GENOMIC DNA]</scope>
    <source>
        <strain evidence="7 8">KEBCLARHB70R</strain>
    </source>
</reference>
<dbReference type="Gene3D" id="1.20.1740.10">
    <property type="entry name" value="Amino acid/polyamine transporter I"/>
    <property type="match status" value="1"/>
</dbReference>
<keyword evidence="3 6" id="KW-0812">Transmembrane</keyword>
<comment type="subcellular location">
    <subcellularLocation>
        <location evidence="1">Membrane</location>
        <topology evidence="1">Multi-pass membrane protein</topology>
    </subcellularLocation>
</comment>